<proteinExistence type="predicted"/>
<dbReference type="Gene3D" id="3.40.50.150">
    <property type="entry name" value="Vaccinia Virus protein VP39"/>
    <property type="match status" value="1"/>
</dbReference>
<comment type="caution">
    <text evidence="1">The sequence shown here is derived from an EMBL/GenBank/DDBJ whole genome shotgun (WGS) entry which is preliminary data.</text>
</comment>
<dbReference type="InterPro" id="IPR029063">
    <property type="entry name" value="SAM-dependent_MTases_sf"/>
</dbReference>
<dbReference type="EMBL" id="JMGO02000002">
    <property type="protein sequence ID" value="KXU81362.1"/>
    <property type="molecule type" value="Genomic_DNA"/>
</dbReference>
<sequence length="220" mass="25047">MKAFGFDTEQVFAYENGFYLTTEQKRLQKLIAHYELYKMISTIPGSILELGVFKGSSLIRFASFRDMLETANSRKILGFDAFGRFPRPDHGTDADNQFIEKFESVAGEGIGKDELKQFLDHKRLYNIELMAGDIFETLPAYLDANPQLRIALLHIDVDVYSPSKFALDLLFPHMVRGGLIIMDDYGTVEGETRAVDEFLAKHNLNIQKLSFCDIPSFIKV</sequence>
<dbReference type="Pfam" id="PF05711">
    <property type="entry name" value="TylF"/>
    <property type="match status" value="1"/>
</dbReference>
<dbReference type="AlphaFoldDB" id="A0A175VN23"/>
<accession>A0A175VN23</accession>
<dbReference type="Proteomes" id="UP000078435">
    <property type="component" value="Unassembled WGS sequence"/>
</dbReference>
<dbReference type="GO" id="GO:0032259">
    <property type="term" value="P:methylation"/>
    <property type="evidence" value="ECO:0007669"/>
    <property type="project" value="UniProtKB-KW"/>
</dbReference>
<organism evidence="1 2">
    <name type="scientific">Aeromonas enteropelogenes</name>
    <name type="common">Aeromonas trota</name>
    <dbReference type="NCBI Taxonomy" id="29489"/>
    <lineage>
        <taxon>Bacteria</taxon>
        <taxon>Pseudomonadati</taxon>
        <taxon>Pseudomonadota</taxon>
        <taxon>Gammaproteobacteria</taxon>
        <taxon>Aeromonadales</taxon>
        <taxon>Aeromonadaceae</taxon>
        <taxon>Aeromonas</taxon>
    </lineage>
</organism>
<evidence type="ECO:0000313" key="1">
    <source>
        <dbReference type="EMBL" id="KXU81362.1"/>
    </source>
</evidence>
<gene>
    <name evidence="1" type="ORF">LCR_06530</name>
</gene>
<reference evidence="1 2" key="1">
    <citation type="submission" date="2016-02" db="EMBL/GenBank/DDBJ databases">
        <title>Draft genome sequence of Aeromonas trota strain 1999lcr isolated from cerebrospinal fluid (CSF).</title>
        <authorList>
            <person name="Dallagassa C.B."/>
            <person name="Prediger K.C."/>
            <person name="Weiss V.A."/>
            <person name="Assis F.E."/>
            <person name="Baura V."/>
            <person name="Cruz L.M."/>
            <person name="Souza E.M."/>
            <person name="Pedrosa F.O."/>
            <person name="Fadel-Picheth C.M."/>
        </authorList>
    </citation>
    <scope>NUCLEOTIDE SEQUENCE [LARGE SCALE GENOMIC DNA]</scope>
    <source>
        <strain evidence="1 2">1999lcr</strain>
    </source>
</reference>
<dbReference type="RefSeq" id="WP_026456875.1">
    <property type="nucleotide sequence ID" value="NZ_JMGO02000002.1"/>
</dbReference>
<dbReference type="SUPFAM" id="SSF53335">
    <property type="entry name" value="S-adenosyl-L-methionine-dependent methyltransferases"/>
    <property type="match status" value="1"/>
</dbReference>
<evidence type="ECO:0000313" key="2">
    <source>
        <dbReference type="Proteomes" id="UP000078435"/>
    </source>
</evidence>
<keyword evidence="1" id="KW-0489">Methyltransferase</keyword>
<dbReference type="PANTHER" id="PTHR40036:SF1">
    <property type="entry name" value="MACROCIN O-METHYLTRANSFERASE"/>
    <property type="match status" value="1"/>
</dbReference>
<keyword evidence="1" id="KW-0808">Transferase</keyword>
<dbReference type="GO" id="GO:0008168">
    <property type="term" value="F:methyltransferase activity"/>
    <property type="evidence" value="ECO:0007669"/>
    <property type="project" value="UniProtKB-KW"/>
</dbReference>
<dbReference type="InterPro" id="IPR008884">
    <property type="entry name" value="TylF_MeTrfase"/>
</dbReference>
<dbReference type="OrthoDB" id="9799872at2"/>
<name>A0A175VN23_AEREN</name>
<dbReference type="PANTHER" id="PTHR40036">
    <property type="entry name" value="MACROCIN O-METHYLTRANSFERASE"/>
    <property type="match status" value="1"/>
</dbReference>
<protein>
    <submittedName>
        <fullName evidence="1">dTDP-6-deoxy-L-hexose 3-O-methyltransferase</fullName>
    </submittedName>
</protein>